<dbReference type="Gene3D" id="3.90.1030.10">
    <property type="entry name" value="Ribosomal protein L17"/>
    <property type="match status" value="1"/>
</dbReference>
<keyword evidence="2 4" id="KW-0689">Ribosomal protein</keyword>
<dbReference type="GO" id="GO:0006412">
    <property type="term" value="P:translation"/>
    <property type="evidence" value="ECO:0007669"/>
    <property type="project" value="UniProtKB-UniRule"/>
</dbReference>
<dbReference type="SUPFAM" id="SSF64263">
    <property type="entry name" value="Prokaryotic ribosomal protein L17"/>
    <property type="match status" value="1"/>
</dbReference>
<dbReference type="GO" id="GO:0003735">
    <property type="term" value="F:structural constituent of ribosome"/>
    <property type="evidence" value="ECO:0007669"/>
    <property type="project" value="InterPro"/>
</dbReference>
<evidence type="ECO:0000256" key="5">
    <source>
        <dbReference type="RuleBase" id="RU000660"/>
    </source>
</evidence>
<dbReference type="InterPro" id="IPR000456">
    <property type="entry name" value="Ribosomal_bL17"/>
</dbReference>
<accession>A0A2M7MHC3</accession>
<comment type="caution">
    <text evidence="6">The sequence shown here is derived from an EMBL/GenBank/DDBJ whole genome shotgun (WGS) entry which is preliminary data.</text>
</comment>
<evidence type="ECO:0000256" key="1">
    <source>
        <dbReference type="ARBA" id="ARBA00008777"/>
    </source>
</evidence>
<dbReference type="EMBL" id="PFJV01000034">
    <property type="protein sequence ID" value="PIX92506.1"/>
    <property type="molecule type" value="Genomic_DNA"/>
</dbReference>
<proteinExistence type="inferred from homology"/>
<evidence type="ECO:0000313" key="6">
    <source>
        <dbReference type="EMBL" id="PIX92506.1"/>
    </source>
</evidence>
<dbReference type="PANTHER" id="PTHR14413">
    <property type="entry name" value="RIBOSOMAL PROTEIN L17"/>
    <property type="match status" value="1"/>
</dbReference>
<comment type="similarity">
    <text evidence="1 4 5">Belongs to the bacterial ribosomal protein bL17 family.</text>
</comment>
<reference evidence="7" key="1">
    <citation type="submission" date="2017-09" db="EMBL/GenBank/DDBJ databases">
        <title>Depth-based differentiation of microbial function through sediment-hosted aquifers and enrichment of novel symbionts in the deep terrestrial subsurface.</title>
        <authorList>
            <person name="Probst A.J."/>
            <person name="Ladd B."/>
            <person name="Jarett J.K."/>
            <person name="Geller-Mcgrath D.E."/>
            <person name="Sieber C.M.K."/>
            <person name="Emerson J.B."/>
            <person name="Anantharaman K."/>
            <person name="Thomas B.C."/>
            <person name="Malmstrom R."/>
            <person name="Stieglmeier M."/>
            <person name="Klingl A."/>
            <person name="Woyke T."/>
            <person name="Ryan C.M."/>
            <person name="Banfield J.F."/>
        </authorList>
    </citation>
    <scope>NUCLEOTIDE SEQUENCE [LARGE SCALE GENOMIC DNA]</scope>
</reference>
<dbReference type="PROSITE" id="PS01167">
    <property type="entry name" value="RIBOSOMAL_L17"/>
    <property type="match status" value="1"/>
</dbReference>
<dbReference type="Proteomes" id="UP000230658">
    <property type="component" value="Unassembled WGS sequence"/>
</dbReference>
<sequence>MRHQKVILKLGRPRGHRRALLKNLANSLVLYEHIKTTEAKAKILKPKVERLVTRAKVANLHNRRELLKVLPTKNAVKKLFEVIGPKYKERKGGYLRIIKLEPRQGDGAKMAIIEFVG</sequence>
<evidence type="ECO:0000256" key="2">
    <source>
        <dbReference type="ARBA" id="ARBA00022980"/>
    </source>
</evidence>
<dbReference type="Pfam" id="PF01196">
    <property type="entry name" value="Ribosomal_L17"/>
    <property type="match status" value="1"/>
</dbReference>
<evidence type="ECO:0000256" key="4">
    <source>
        <dbReference type="HAMAP-Rule" id="MF_01368"/>
    </source>
</evidence>
<protein>
    <recommendedName>
        <fullName evidence="4">Large ribosomal subunit protein bL17</fullName>
    </recommendedName>
</protein>
<dbReference type="HAMAP" id="MF_01368">
    <property type="entry name" value="Ribosomal_bL17"/>
    <property type="match status" value="1"/>
</dbReference>
<dbReference type="NCBIfam" id="TIGR00059">
    <property type="entry name" value="L17"/>
    <property type="match status" value="1"/>
</dbReference>
<dbReference type="PANTHER" id="PTHR14413:SF16">
    <property type="entry name" value="LARGE RIBOSOMAL SUBUNIT PROTEIN BL17M"/>
    <property type="match status" value="1"/>
</dbReference>
<organism evidence="6 7">
    <name type="scientific">Candidatus Kuenenbacteria bacterium CG_4_10_14_3_um_filter_39_14</name>
    <dbReference type="NCBI Taxonomy" id="1974614"/>
    <lineage>
        <taxon>Bacteria</taxon>
        <taxon>Candidatus Kueneniibacteriota</taxon>
    </lineage>
</organism>
<keyword evidence="3 4" id="KW-0687">Ribonucleoprotein</keyword>
<comment type="subunit">
    <text evidence="4">Part of the 50S ribosomal subunit. Contacts protein L32.</text>
</comment>
<gene>
    <name evidence="4" type="primary">rplQ</name>
    <name evidence="6" type="ORF">COZ26_01440</name>
</gene>
<dbReference type="GO" id="GO:0022625">
    <property type="term" value="C:cytosolic large ribosomal subunit"/>
    <property type="evidence" value="ECO:0007669"/>
    <property type="project" value="TreeGrafter"/>
</dbReference>
<dbReference type="InterPro" id="IPR047859">
    <property type="entry name" value="Ribosomal_bL17_CS"/>
</dbReference>
<dbReference type="InterPro" id="IPR036373">
    <property type="entry name" value="Ribosomal_bL17_sf"/>
</dbReference>
<evidence type="ECO:0000313" key="7">
    <source>
        <dbReference type="Proteomes" id="UP000230658"/>
    </source>
</evidence>
<evidence type="ECO:0000256" key="3">
    <source>
        <dbReference type="ARBA" id="ARBA00023274"/>
    </source>
</evidence>
<dbReference type="AlphaFoldDB" id="A0A2M7MHC3"/>
<name>A0A2M7MHC3_9BACT</name>